<dbReference type="InterPro" id="IPR034085">
    <property type="entry name" value="TOG"/>
</dbReference>
<dbReference type="PANTHER" id="PTHR21567:SF87">
    <property type="entry name" value="CRESCERIN-LIKE PROTEIN CHE-12"/>
    <property type="match status" value="1"/>
</dbReference>
<dbReference type="CDD" id="cd00167">
    <property type="entry name" value="SANT"/>
    <property type="match status" value="1"/>
</dbReference>
<feature type="region of interest" description="Disordered" evidence="1">
    <location>
        <begin position="1583"/>
        <end position="1605"/>
    </location>
</feature>
<dbReference type="SMART" id="SM01349">
    <property type="entry name" value="TOG"/>
    <property type="match status" value="1"/>
</dbReference>
<feature type="region of interest" description="Disordered" evidence="1">
    <location>
        <begin position="1643"/>
        <end position="1664"/>
    </location>
</feature>
<feature type="compositionally biased region" description="Basic and acidic residues" evidence="1">
    <location>
        <begin position="1037"/>
        <end position="1047"/>
    </location>
</feature>
<reference evidence="3" key="1">
    <citation type="journal article" date="2020" name="J Insects Food Feed">
        <title>The yellow mealworm (Tenebrio molitor) genome: a resource for the emerging insects as food and feed industry.</title>
        <authorList>
            <person name="Eriksson T."/>
            <person name="Andere A."/>
            <person name="Kelstrup H."/>
            <person name="Emery V."/>
            <person name="Picard C."/>
        </authorList>
    </citation>
    <scope>NUCLEOTIDE SEQUENCE</scope>
    <source>
        <strain evidence="3">Stoneville</strain>
        <tissue evidence="3">Whole head</tissue>
    </source>
</reference>
<dbReference type="Gene3D" id="1.10.10.60">
    <property type="entry name" value="Homeodomain-like"/>
    <property type="match status" value="1"/>
</dbReference>
<feature type="region of interest" description="Disordered" evidence="1">
    <location>
        <begin position="640"/>
        <end position="665"/>
    </location>
</feature>
<feature type="compositionally biased region" description="Polar residues" evidence="1">
    <location>
        <begin position="414"/>
        <end position="430"/>
    </location>
</feature>
<feature type="compositionally biased region" description="Polar residues" evidence="1">
    <location>
        <begin position="2001"/>
        <end position="2011"/>
    </location>
</feature>
<keyword evidence="4" id="KW-1185">Reference proteome</keyword>
<feature type="region of interest" description="Disordered" evidence="1">
    <location>
        <begin position="1803"/>
        <end position="1844"/>
    </location>
</feature>
<evidence type="ECO:0000313" key="3">
    <source>
        <dbReference type="EMBL" id="KAH0809400.1"/>
    </source>
</evidence>
<dbReference type="SUPFAM" id="SSF48371">
    <property type="entry name" value="ARM repeat"/>
    <property type="match status" value="2"/>
</dbReference>
<comment type="caution">
    <text evidence="3">The sequence shown here is derived from an EMBL/GenBank/DDBJ whole genome shotgun (WGS) entry which is preliminary data.</text>
</comment>
<dbReference type="InterPro" id="IPR024395">
    <property type="entry name" value="CLASP_N_dom"/>
</dbReference>
<feature type="compositionally biased region" description="Basic and acidic residues" evidence="1">
    <location>
        <begin position="1206"/>
        <end position="1230"/>
    </location>
</feature>
<evidence type="ECO:0000256" key="1">
    <source>
        <dbReference type="SAM" id="MobiDB-lite"/>
    </source>
</evidence>
<sequence length="2273" mass="256196">MSENENHEVTLNCKDFLSQVGPIETLLGSVSYNDIDNVDGKTQQLRTSARVFKKMKFDLSNNATIEKKEKKEEVKPEEPKPEIKKPVNPLWISEEKKMFFEALNEHGKDFESIHMYISTRLKKKGVTDDLIKTKHQIRHFYYKTFHMLSGLLKFSDKIPKNVQELYALINYGEIRRKIGSVQKKNLQKLNVLVAKGSISLRAKGKMIKVKTPMCRALRRLNQLDEKYDDLKLPTRVLVELNPRDMVSFLRVQSMAQNPRIKVAVSLQKRLSSLITCINARWKNSEAVVYDKALISTNPTTKDCVPDQKEIDTSLRLLTPLLRLRPPTDAHVELPSIDISEYFTGQSISLTAFETRKGVKSKEEVKKEEPESKIEKLQSKVNGDESASCEVTPVNKVVDEAVSTILSLQVPDLPSSKSDNKTPQVNSNSKDITLEEKNVKIEQIKQGWTVENCGSLTVGEIYLMVNNLKKKIVIWDNSQPQSQQDGADVKQENNLTNSLKKLLSLAKLQCNKTVMQCTCGHVCGASNKSNAQFKKPLATKVVKKNQAHHENTVNEIKSEETEQVNSRTVECKSNEASEEPPFHDTSTSMVHLFHQRETLQKLNPKMRNRGRIRYKQLVVERKLVPNKSESKHQIVSMNIVPQESKSSEELSNLEEPRGLLDNSGIPSLLLGDNNRLTEESGISEKNFSGLLGDNQSNSAMSTGITKILKENENQWINADVTDYSLSSLLGHLDCPSKTNQSMVSMSNDDTHLSQDVEAQLHTLLIEASVDYTAKFADLAAQVIDKKVPSGNLDGPISLTWLWEIIVRTKRLPDDLDPKVLFVVLRDRLRNLEREVRQHALRVLADLVPVIEQNNLDKHMEFLLPDLIINLSHVAPAVRKGTIDVLRIYLRHSPHPNEVLRKLMTVVPEDSHLMQGLLMAVPYFSTYPISEDTLSFLISQLFLASGQDFLRETSVCSLVKTRSKLGAERFNNLIGPERRKEFQELCKEHNLHLKPTEPNEDNVILETEITLETGPAITMKIHEEKDTSSLTSNNFSDNEEMRHDPRMTDDSESELVTRSPRKVHFGGEVVKMRTPESDSNQQSSDDNDVQTSVIIDRPTSIKITVSDNVAAIKTKHRSMIPVRITTGGSNPPTPRKKIKPRRLHKSAPELGRIHISKIPLPQNGKTKESKSKEQSEQKGTRRHSRGEDEFSPIPVHNEIEVFHNLTRSPERSKEKPPVQDKESRPEGVEEKNNTYASFQVCKDDKEENAKVKSPSPLEIIVHDLIHKEDTWIRSRALDDLITISRKNSLNFDSISTAQLLQTLFSCEKQSRLQNRAQEALTLVISGMSLQKLHELYGQLCNDAIKVLPPSGVRLSLLLMKRNSPKSFFESLKIEPGVREATLQALIAAARTFPSSEIDLARGIHLAFDAMKDNKRAVRQAALETLASLAQVAGNSMILEAINEMSKDVDDSDHLLTVVRTRLSRRQLPTVDLDGCVRYSSPREQEEFDWLCGGTPSLNKTSSLSSIKVPTNNYWKHNLRHDMELSPIRSPSSYNDYSYDDPNNGNKEQIWAIDASAFPKIDNPSIEKATLCPVYVLHRDASQVNGRNYRNYDRGRSNSPPRRRRNVDSQEVFGDINGNRAKQFFRQAEQFRKSFSSEHIYNGHAKAHEPTSYSLSSRSSTTSTGSSARSGLWLREFRSGIPIPISSDTKLKFRSHRHTSDNYTRPLIAQESTNRPTSGGVEVPFENKQAQNRIVLVMLCTNAAFFGNHNEKNAKSNPWGLHEEKWSLWTCCTCFKKRHVVPIDFVKTNSAKLPVKIVSEEEEAIQTKLESPQNTPIIRRSSPQQVFTQQLPPPSSGSESSGYFTPPAEHHLKDQVLERFTSDEHFEENNNFELPEPNFQVVDSETSETHEPDIMRQSSASSTELSGRIEDVDNKEAEQVEAQDEEKRYSPLDEVDFNENSRIFADPRSKSRSEGNLKTTLPEITERKNINSAPPLNDIVNIVPYNFTDSAEISPVKMSLPGSVASSENTPTKKQSGHTPKRLIRRSISVRTPSVKRASKSPKAVEARPISRPKEILNQGLAQMDSGDWETVIQGLNTLIRLARNHPEVLELNMHPICVALAKNIRNLRSQVARTACHASSEIFSSCKRGLEMELEELAAPLLQRTADTNKFLRSDANAALDAMSLNLSVSKVVAVVANKGSTHQNGVVRAAATRLLSDIAMRIGPEKVFQLPKETRDKFLFVGANGLTEGSLETRRYAKALMSTLAGQQQFQRALAEAVPQHTMRHIAKVINSLK</sequence>
<dbReference type="GO" id="GO:0000226">
    <property type="term" value="P:microtubule cytoskeleton organization"/>
    <property type="evidence" value="ECO:0007669"/>
    <property type="project" value="TreeGrafter"/>
</dbReference>
<feature type="region of interest" description="Disordered" evidence="1">
    <location>
        <begin position="411"/>
        <end position="430"/>
    </location>
</feature>
<feature type="compositionally biased region" description="Polar residues" evidence="1">
    <location>
        <begin position="1893"/>
        <end position="1902"/>
    </location>
</feature>
<dbReference type="PANTHER" id="PTHR21567">
    <property type="entry name" value="CLASP"/>
    <property type="match status" value="1"/>
</dbReference>
<organism evidence="3 4">
    <name type="scientific">Tenebrio molitor</name>
    <name type="common">Yellow mealworm beetle</name>
    <dbReference type="NCBI Taxonomy" id="7067"/>
    <lineage>
        <taxon>Eukaryota</taxon>
        <taxon>Metazoa</taxon>
        <taxon>Ecdysozoa</taxon>
        <taxon>Arthropoda</taxon>
        <taxon>Hexapoda</taxon>
        <taxon>Insecta</taxon>
        <taxon>Pterygota</taxon>
        <taxon>Neoptera</taxon>
        <taxon>Endopterygota</taxon>
        <taxon>Coleoptera</taxon>
        <taxon>Polyphaga</taxon>
        <taxon>Cucujiformia</taxon>
        <taxon>Tenebrionidae</taxon>
        <taxon>Tenebrio</taxon>
    </lineage>
</organism>
<dbReference type="InterPro" id="IPR016024">
    <property type="entry name" value="ARM-type_fold"/>
</dbReference>
<feature type="compositionally biased region" description="Basic and acidic residues" evidence="1">
    <location>
        <begin position="1904"/>
        <end position="1915"/>
    </location>
</feature>
<proteinExistence type="predicted"/>
<feature type="compositionally biased region" description="Polar residues" evidence="1">
    <location>
        <begin position="1805"/>
        <end position="1827"/>
    </location>
</feature>
<accession>A0A8J6H7A0</accession>
<dbReference type="GO" id="GO:0008017">
    <property type="term" value="F:microtubule binding"/>
    <property type="evidence" value="ECO:0007669"/>
    <property type="project" value="TreeGrafter"/>
</dbReference>
<feature type="region of interest" description="Disordered" evidence="1">
    <location>
        <begin position="1880"/>
        <end position="1971"/>
    </location>
</feature>
<feature type="region of interest" description="Disordered" evidence="1">
    <location>
        <begin position="1999"/>
        <end position="2018"/>
    </location>
</feature>
<dbReference type="GO" id="GO:0005929">
    <property type="term" value="C:cilium"/>
    <property type="evidence" value="ECO:0007669"/>
    <property type="project" value="TreeGrafter"/>
</dbReference>
<dbReference type="GO" id="GO:0005881">
    <property type="term" value="C:cytoplasmic microtubule"/>
    <property type="evidence" value="ECO:0007669"/>
    <property type="project" value="TreeGrafter"/>
</dbReference>
<evidence type="ECO:0000259" key="2">
    <source>
        <dbReference type="SMART" id="SM01349"/>
    </source>
</evidence>
<feature type="domain" description="TOG" evidence="2">
    <location>
        <begin position="2040"/>
        <end position="2262"/>
    </location>
</feature>
<dbReference type="EMBL" id="JABDTM020028163">
    <property type="protein sequence ID" value="KAH0809400.1"/>
    <property type="molecule type" value="Genomic_DNA"/>
</dbReference>
<feature type="region of interest" description="Disordered" evidence="1">
    <location>
        <begin position="1118"/>
        <end position="1235"/>
    </location>
</feature>
<evidence type="ECO:0000313" key="4">
    <source>
        <dbReference type="Proteomes" id="UP000719412"/>
    </source>
</evidence>
<feature type="compositionally biased region" description="Basic residues" evidence="1">
    <location>
        <begin position="1132"/>
        <end position="1143"/>
    </location>
</feature>
<feature type="region of interest" description="Disordered" evidence="1">
    <location>
        <begin position="1021"/>
        <end position="1091"/>
    </location>
</feature>
<dbReference type="Proteomes" id="UP000719412">
    <property type="component" value="Unassembled WGS sequence"/>
</dbReference>
<dbReference type="InterPro" id="IPR011989">
    <property type="entry name" value="ARM-like"/>
</dbReference>
<dbReference type="Gene3D" id="1.25.10.10">
    <property type="entry name" value="Leucine-rich Repeat Variant"/>
    <property type="match status" value="3"/>
</dbReference>
<dbReference type="InterPro" id="IPR001005">
    <property type="entry name" value="SANT/Myb"/>
</dbReference>
<dbReference type="Pfam" id="PF12348">
    <property type="entry name" value="CLASP_N"/>
    <property type="match status" value="1"/>
</dbReference>
<name>A0A8J6H7A0_TENMO</name>
<gene>
    <name evidence="3" type="ORF">GEV33_013392</name>
</gene>
<protein>
    <recommendedName>
        <fullName evidence="2">TOG domain-containing protein</fullName>
    </recommendedName>
</protein>
<feature type="compositionally biased region" description="Basic and acidic residues" evidence="1">
    <location>
        <begin position="1942"/>
        <end position="1952"/>
    </location>
</feature>
<feature type="compositionally biased region" description="Basic and acidic residues" evidence="1">
    <location>
        <begin position="1163"/>
        <end position="1177"/>
    </location>
</feature>
<feature type="compositionally biased region" description="Low complexity" evidence="1">
    <location>
        <begin position="1648"/>
        <end position="1664"/>
    </location>
</feature>
<reference evidence="3" key="2">
    <citation type="submission" date="2021-08" db="EMBL/GenBank/DDBJ databases">
        <authorList>
            <person name="Eriksson T."/>
        </authorList>
    </citation>
    <scope>NUCLEOTIDE SEQUENCE</scope>
    <source>
        <strain evidence="3">Stoneville</strain>
        <tissue evidence="3">Whole head</tissue>
    </source>
</reference>